<evidence type="ECO:0000313" key="3">
    <source>
        <dbReference type="Proteomes" id="UP000324065"/>
    </source>
</evidence>
<reference evidence="2 3" key="1">
    <citation type="submission" date="2019-09" db="EMBL/GenBank/DDBJ databases">
        <title>Genome sequence of Roseospira marina, one of the more divergent members of the non-sulfur purple photosynthetic bacterial family, the Rhodospirillaceae.</title>
        <authorList>
            <person name="Meyer T."/>
            <person name="Kyndt J."/>
        </authorList>
    </citation>
    <scope>NUCLEOTIDE SEQUENCE [LARGE SCALE GENOMIC DNA]</scope>
    <source>
        <strain evidence="2 3">DSM 15113</strain>
    </source>
</reference>
<dbReference type="SUPFAM" id="SSF56112">
    <property type="entry name" value="Protein kinase-like (PK-like)"/>
    <property type="match status" value="1"/>
</dbReference>
<dbReference type="InterPro" id="IPR052732">
    <property type="entry name" value="Cell-binding_unc_protein"/>
</dbReference>
<dbReference type="Gene3D" id="3.40.50.300">
    <property type="entry name" value="P-loop containing nucleotide triphosphate hydrolases"/>
    <property type="match status" value="1"/>
</dbReference>
<evidence type="ECO:0000259" key="1">
    <source>
        <dbReference type="Pfam" id="PF01636"/>
    </source>
</evidence>
<dbReference type="AlphaFoldDB" id="A0A5M6IEK3"/>
<sequence>MIPDAQRDIFAFLARPESHGAHVERVDQIHTHISAVFLAGERALKLKRAVRLPFVDFTQLEDRQRACTAEVALNRRGARDLYLGVAPITRDDAGQLAIDGDGAAVDWVVLMRRFDEQDLFSRLLVRGELTRDRATALARVVVAYHAEAEVVPCEDNAARMVAVARGNRDSMLASAPAVLDPATVETLTARTVAALNARAPLLIRRGQQGRVRRCHGDLHLRNICLWNDAPTLFDCIEFNDTFAVIDTLYDLAFLLMDLDQRGFRRLASIVMNHAMEHDPDIEGLAALPVFLAMRATIRAHINATLATTSGDPAHAQELARRATAYLDRALGYLAPPPPCLIAVGGLSGSGKSRLARELAPHVGAAPGALVSRTDVLRKRLMGSGPYDHLGPDGYTEDVTRATYAALGNEARAVLAQGHAVIADGVFATPEERVGIEAVAREAGVPFYGLWLEAPDDVAMKRIGSRRHNASDATPDVLAFQRTLDLGPMTWERIDSSGPRRATLALARAFLEM</sequence>
<dbReference type="EMBL" id="VWPJ01000003">
    <property type="protein sequence ID" value="KAA5606693.1"/>
    <property type="molecule type" value="Genomic_DNA"/>
</dbReference>
<organism evidence="2 3">
    <name type="scientific">Roseospira marina</name>
    <dbReference type="NCBI Taxonomy" id="140057"/>
    <lineage>
        <taxon>Bacteria</taxon>
        <taxon>Pseudomonadati</taxon>
        <taxon>Pseudomonadota</taxon>
        <taxon>Alphaproteobacteria</taxon>
        <taxon>Rhodospirillales</taxon>
        <taxon>Rhodospirillaceae</taxon>
        <taxon>Roseospira</taxon>
    </lineage>
</organism>
<dbReference type="OrthoDB" id="9810277at2"/>
<dbReference type="InterPro" id="IPR027417">
    <property type="entry name" value="P-loop_NTPase"/>
</dbReference>
<dbReference type="SUPFAM" id="SSF52540">
    <property type="entry name" value="P-loop containing nucleoside triphosphate hydrolases"/>
    <property type="match status" value="1"/>
</dbReference>
<accession>A0A5M6IEK3</accession>
<name>A0A5M6IEK3_9PROT</name>
<dbReference type="Pfam" id="PF13671">
    <property type="entry name" value="AAA_33"/>
    <property type="match status" value="1"/>
</dbReference>
<feature type="domain" description="Aminoglycoside phosphotransferase" evidence="1">
    <location>
        <begin position="110"/>
        <end position="267"/>
    </location>
</feature>
<comment type="caution">
    <text evidence="2">The sequence shown here is derived from an EMBL/GenBank/DDBJ whole genome shotgun (WGS) entry which is preliminary data.</text>
</comment>
<dbReference type="InterPro" id="IPR011009">
    <property type="entry name" value="Kinase-like_dom_sf"/>
</dbReference>
<evidence type="ECO:0000313" key="2">
    <source>
        <dbReference type="EMBL" id="KAA5606693.1"/>
    </source>
</evidence>
<protein>
    <submittedName>
        <fullName evidence="2">AAA family ATPase</fullName>
    </submittedName>
</protein>
<dbReference type="RefSeq" id="WP_150061294.1">
    <property type="nucleotide sequence ID" value="NZ_JACHII010000005.1"/>
</dbReference>
<dbReference type="InterPro" id="IPR002575">
    <property type="entry name" value="Aminoglycoside_PTrfase"/>
</dbReference>
<dbReference type="PANTHER" id="PTHR43883">
    <property type="entry name" value="SLR0207 PROTEIN"/>
    <property type="match status" value="1"/>
</dbReference>
<gene>
    <name evidence="2" type="ORF">F1188_05005</name>
</gene>
<proteinExistence type="predicted"/>
<dbReference type="Proteomes" id="UP000324065">
    <property type="component" value="Unassembled WGS sequence"/>
</dbReference>
<dbReference type="PANTHER" id="PTHR43883:SF1">
    <property type="entry name" value="GLUCONOKINASE"/>
    <property type="match status" value="1"/>
</dbReference>
<dbReference type="Pfam" id="PF01636">
    <property type="entry name" value="APH"/>
    <property type="match status" value="1"/>
</dbReference>
<keyword evidence="3" id="KW-1185">Reference proteome</keyword>